<protein>
    <submittedName>
        <fullName evidence="3">Uncharacterized protein</fullName>
    </submittedName>
</protein>
<dbReference type="Proteomes" id="UP000886076">
    <property type="component" value="Unassembled WGS sequence"/>
</dbReference>
<reference evidence="1" key="2">
    <citation type="journal article" date="2020" name="mSystems">
        <title>Genome- and Community-Level Interaction Insights into Carbon Utilization and Element Cycling Functions of Hydrothermarchaeota in Hydrothermal Sediment.</title>
        <authorList>
            <person name="Zhou Z."/>
            <person name="Liu Y."/>
            <person name="Xu W."/>
            <person name="Pan J."/>
            <person name="Luo Z.H."/>
            <person name="Li M."/>
        </authorList>
    </citation>
    <scope>NUCLEOTIDE SEQUENCE [LARGE SCALE GENOMIC DNA]</scope>
    <source>
        <strain evidence="1">SpSt-1261</strain>
    </source>
</reference>
<evidence type="ECO:0000313" key="2">
    <source>
        <dbReference type="EMBL" id="MBE9390954.1"/>
    </source>
</evidence>
<dbReference type="Proteomes" id="UP000652307">
    <property type="component" value="Unassembled WGS sequence"/>
</dbReference>
<comment type="caution">
    <text evidence="3">The sequence shown here is derived from an EMBL/GenBank/DDBJ whole genome shotgun (WGS) entry which is preliminary data.</text>
</comment>
<evidence type="ECO:0000313" key="1">
    <source>
        <dbReference type="EMBL" id="HEW64299.1"/>
    </source>
</evidence>
<gene>
    <name evidence="3" type="ORF">C0188_00680</name>
    <name evidence="1" type="ORF">ENO39_04510</name>
    <name evidence="2" type="ORF">IOK49_02520</name>
</gene>
<dbReference type="RefSeq" id="WP_148683467.1">
    <property type="nucleotide sequence ID" value="NZ_DSFH01000057.1"/>
</dbReference>
<dbReference type="EMBL" id="PNIM01000002">
    <property type="protein sequence ID" value="PMB76028.1"/>
    <property type="molecule type" value="Genomic_DNA"/>
</dbReference>
<dbReference type="Proteomes" id="UP000237153">
    <property type="component" value="Unassembled WGS sequence"/>
</dbReference>
<proteinExistence type="predicted"/>
<dbReference type="GeneID" id="12449279"/>
<sequence>MNVFTKDNSMLDFSGTFSDIYREALNKGKSVDFIIFTPLYEPKAVLTVKKFLEMNFFLGVNIYVRKVDPSLDDEALDDMADFTLVDEQFESAISALKKKGIQFTILKRVNESE</sequence>
<evidence type="ECO:0000313" key="4">
    <source>
        <dbReference type="Proteomes" id="UP000237153"/>
    </source>
</evidence>
<dbReference type="EMBL" id="JADEZV010000001">
    <property type="protein sequence ID" value="MBE9390954.1"/>
    <property type="molecule type" value="Genomic_DNA"/>
</dbReference>
<reference evidence="3 4" key="1">
    <citation type="submission" date="2018-01" db="EMBL/GenBank/DDBJ databases">
        <title>Metagenomic assembled genomes from two thermal pools in the Uzon Caldera, Kamchatka, Russia.</title>
        <authorList>
            <person name="Wilkins L."/>
            <person name="Ettinger C."/>
        </authorList>
    </citation>
    <scope>NUCLEOTIDE SEQUENCE [LARGE SCALE GENOMIC DNA]</scope>
    <source>
        <strain evidence="3">ZAV-06</strain>
    </source>
</reference>
<dbReference type="EMBL" id="DSFH01000057">
    <property type="protein sequence ID" value="HEW64299.1"/>
    <property type="molecule type" value="Genomic_DNA"/>
</dbReference>
<evidence type="ECO:0000313" key="3">
    <source>
        <dbReference type="EMBL" id="PMB76028.1"/>
    </source>
</evidence>
<name>A0A2J6N3V0_9CREN</name>
<accession>A0A2J6N3V0</accession>
<dbReference type="AlphaFoldDB" id="A0A2J6N3V0"/>
<organism evidence="3 4">
    <name type="scientific">Fervidicoccus fontis</name>
    <dbReference type="NCBI Taxonomy" id="683846"/>
    <lineage>
        <taxon>Archaea</taxon>
        <taxon>Thermoproteota</taxon>
        <taxon>Thermoprotei</taxon>
        <taxon>Fervidicoccales</taxon>
        <taxon>Fervidicoccaceae</taxon>
        <taxon>Fervidicoccus</taxon>
    </lineage>
</organism>
<reference evidence="2" key="3">
    <citation type="submission" date="2020-10" db="EMBL/GenBank/DDBJ databases">
        <title>Fervidococcus fontis strain 3639Fd - the first crenarchaeon capable of growth on lipids.</title>
        <authorList>
            <person name="Kochetkova T.V."/>
            <person name="Elcheninov A.G."/>
            <person name="Toschakov S.V."/>
            <person name="Kublanov I.V."/>
        </authorList>
    </citation>
    <scope>NUCLEOTIDE SEQUENCE</scope>
    <source>
        <strain evidence="2">3639Fd</strain>
    </source>
</reference>